<dbReference type="EMBL" id="FOQA01000006">
    <property type="protein sequence ID" value="SFI09335.1"/>
    <property type="molecule type" value="Genomic_DNA"/>
</dbReference>
<dbReference type="STRING" id="69895.SAMN05192551_106115"/>
<dbReference type="RefSeq" id="WP_093372483.1">
    <property type="nucleotide sequence ID" value="NZ_FOQA01000006.1"/>
</dbReference>
<evidence type="ECO:0000256" key="1">
    <source>
        <dbReference type="ARBA" id="ARBA00004167"/>
    </source>
</evidence>
<evidence type="ECO:0000313" key="8">
    <source>
        <dbReference type="Proteomes" id="UP000199287"/>
    </source>
</evidence>
<dbReference type="Gene3D" id="1.20.1440.20">
    <property type="entry name" value="LemA-like domain"/>
    <property type="match status" value="1"/>
</dbReference>
<sequence length="184" mass="21057">MQYVMVILAPTMILFIVLVIFYNNTVKLRNFVQNAWAQIDVQLKRRADLIPNLVETVKAYAAHEKETFEQVTRARAEALQAQSIEQRQQAENQLSGALKSLFAVAEAYPELKASDNFSKLQQDLSDTENKIAYSRQFYNDTAMKYNTKIQTFPGNVLAGVMGFQFIPYFEAVQASEREAVQVRF</sequence>
<dbReference type="GO" id="GO:0016020">
    <property type="term" value="C:membrane"/>
    <property type="evidence" value="ECO:0007669"/>
    <property type="project" value="UniProtKB-SubCell"/>
</dbReference>
<comment type="subcellular location">
    <subcellularLocation>
        <location evidence="1">Membrane</location>
        <topology evidence="1">Single-pass membrane protein</topology>
    </subcellularLocation>
</comment>
<dbReference type="Proteomes" id="UP000199287">
    <property type="component" value="Unassembled WGS sequence"/>
</dbReference>
<dbReference type="OrthoDB" id="9804152at2"/>
<proteinExistence type="inferred from homology"/>
<evidence type="ECO:0000256" key="2">
    <source>
        <dbReference type="ARBA" id="ARBA00008854"/>
    </source>
</evidence>
<dbReference type="InterPro" id="IPR007156">
    <property type="entry name" value="MamQ_LemA"/>
</dbReference>
<keyword evidence="3 6" id="KW-0812">Transmembrane</keyword>
<dbReference type="SUPFAM" id="SSF140478">
    <property type="entry name" value="LemA-like"/>
    <property type="match status" value="1"/>
</dbReference>
<keyword evidence="8" id="KW-1185">Reference proteome</keyword>
<comment type="similarity">
    <text evidence="2">Belongs to the LemA family.</text>
</comment>
<gene>
    <name evidence="7" type="ORF">SAMN05192551_106115</name>
</gene>
<dbReference type="Pfam" id="PF04011">
    <property type="entry name" value="LemA"/>
    <property type="match status" value="1"/>
</dbReference>
<evidence type="ECO:0000256" key="6">
    <source>
        <dbReference type="SAM" id="Phobius"/>
    </source>
</evidence>
<organism evidence="7 8">
    <name type="scientific">Tindallia magadiensis</name>
    <dbReference type="NCBI Taxonomy" id="69895"/>
    <lineage>
        <taxon>Bacteria</taxon>
        <taxon>Bacillati</taxon>
        <taxon>Bacillota</taxon>
        <taxon>Clostridia</taxon>
        <taxon>Peptostreptococcales</taxon>
        <taxon>Tindalliaceae</taxon>
        <taxon>Tindallia</taxon>
    </lineage>
</organism>
<feature type="transmembrane region" description="Helical" evidence="6">
    <location>
        <begin position="6"/>
        <end position="23"/>
    </location>
</feature>
<dbReference type="AlphaFoldDB" id="A0A1I3FDP6"/>
<protein>
    <submittedName>
        <fullName evidence="7">LemA protein</fullName>
    </submittedName>
</protein>
<evidence type="ECO:0000256" key="4">
    <source>
        <dbReference type="ARBA" id="ARBA00022989"/>
    </source>
</evidence>
<reference evidence="8" key="1">
    <citation type="submission" date="2016-10" db="EMBL/GenBank/DDBJ databases">
        <authorList>
            <person name="Varghese N."/>
            <person name="Submissions S."/>
        </authorList>
    </citation>
    <scope>NUCLEOTIDE SEQUENCE [LARGE SCALE GENOMIC DNA]</scope>
    <source>
        <strain evidence="8">Z-7934</strain>
    </source>
</reference>
<evidence type="ECO:0000256" key="3">
    <source>
        <dbReference type="ARBA" id="ARBA00022692"/>
    </source>
</evidence>
<evidence type="ECO:0000313" key="7">
    <source>
        <dbReference type="EMBL" id="SFI09335.1"/>
    </source>
</evidence>
<name>A0A1I3FDP6_9FIRM</name>
<dbReference type="InterPro" id="IPR023353">
    <property type="entry name" value="LemA-like_dom_sf"/>
</dbReference>
<keyword evidence="4 6" id="KW-1133">Transmembrane helix</keyword>
<dbReference type="PANTHER" id="PTHR34478">
    <property type="entry name" value="PROTEIN LEMA"/>
    <property type="match status" value="1"/>
</dbReference>
<dbReference type="PANTHER" id="PTHR34478:SF2">
    <property type="entry name" value="MEMBRANE PROTEIN"/>
    <property type="match status" value="1"/>
</dbReference>
<accession>A0A1I3FDP6</accession>
<keyword evidence="5 6" id="KW-0472">Membrane</keyword>
<evidence type="ECO:0000256" key="5">
    <source>
        <dbReference type="ARBA" id="ARBA00023136"/>
    </source>
</evidence>